<accession>A0A8H5ZQ65</accession>
<feature type="compositionally biased region" description="Basic and acidic residues" evidence="2">
    <location>
        <begin position="578"/>
        <end position="601"/>
    </location>
</feature>
<feature type="compositionally biased region" description="Pro residues" evidence="2">
    <location>
        <begin position="498"/>
        <end position="513"/>
    </location>
</feature>
<keyword evidence="1" id="KW-0175">Coiled coil</keyword>
<reference evidence="3" key="1">
    <citation type="submission" date="2019-11" db="EMBL/GenBank/DDBJ databases">
        <title>Bipolaris sorokiniana Genome sequencing.</title>
        <authorList>
            <person name="Wang H."/>
        </authorList>
    </citation>
    <scope>NUCLEOTIDE SEQUENCE</scope>
</reference>
<feature type="compositionally biased region" description="Basic and acidic residues" evidence="2">
    <location>
        <begin position="674"/>
        <end position="683"/>
    </location>
</feature>
<protein>
    <submittedName>
        <fullName evidence="3">Uncharacterized protein</fullName>
    </submittedName>
</protein>
<dbReference type="EMBL" id="WNKQ01000002">
    <property type="protein sequence ID" value="KAF5853150.1"/>
    <property type="molecule type" value="Genomic_DNA"/>
</dbReference>
<feature type="compositionally biased region" description="Low complexity" evidence="2">
    <location>
        <begin position="862"/>
        <end position="879"/>
    </location>
</feature>
<feature type="compositionally biased region" description="Low complexity" evidence="2">
    <location>
        <begin position="260"/>
        <end position="292"/>
    </location>
</feature>
<dbReference type="Proteomes" id="UP000624244">
    <property type="component" value="Unassembled WGS sequence"/>
</dbReference>
<evidence type="ECO:0000313" key="4">
    <source>
        <dbReference type="Proteomes" id="UP000624244"/>
    </source>
</evidence>
<feature type="compositionally biased region" description="Low complexity" evidence="2">
    <location>
        <begin position="626"/>
        <end position="639"/>
    </location>
</feature>
<evidence type="ECO:0000256" key="2">
    <source>
        <dbReference type="SAM" id="MobiDB-lite"/>
    </source>
</evidence>
<feature type="region of interest" description="Disordered" evidence="2">
    <location>
        <begin position="548"/>
        <end position="685"/>
    </location>
</feature>
<feature type="compositionally biased region" description="Basic and acidic residues" evidence="2">
    <location>
        <begin position="345"/>
        <end position="381"/>
    </location>
</feature>
<proteinExistence type="predicted"/>
<feature type="compositionally biased region" description="Low complexity" evidence="2">
    <location>
        <begin position="306"/>
        <end position="326"/>
    </location>
</feature>
<feature type="compositionally biased region" description="Basic and acidic residues" evidence="2">
    <location>
        <begin position="397"/>
        <end position="406"/>
    </location>
</feature>
<evidence type="ECO:0000256" key="1">
    <source>
        <dbReference type="SAM" id="Coils"/>
    </source>
</evidence>
<name>A0A8H5ZQ65_COCSA</name>
<organism evidence="3 4">
    <name type="scientific">Cochliobolus sativus</name>
    <name type="common">Common root rot and spot blotch fungus</name>
    <name type="synonym">Bipolaris sorokiniana</name>
    <dbReference type="NCBI Taxonomy" id="45130"/>
    <lineage>
        <taxon>Eukaryota</taxon>
        <taxon>Fungi</taxon>
        <taxon>Dikarya</taxon>
        <taxon>Ascomycota</taxon>
        <taxon>Pezizomycotina</taxon>
        <taxon>Dothideomycetes</taxon>
        <taxon>Pleosporomycetidae</taxon>
        <taxon>Pleosporales</taxon>
        <taxon>Pleosporineae</taxon>
        <taxon>Pleosporaceae</taxon>
        <taxon>Bipolaris</taxon>
    </lineage>
</organism>
<feature type="region of interest" description="Disordered" evidence="2">
    <location>
        <begin position="241"/>
        <end position="516"/>
    </location>
</feature>
<gene>
    <name evidence="3" type="ORF">GGP41_001694</name>
</gene>
<comment type="caution">
    <text evidence="3">The sequence shown here is derived from an EMBL/GenBank/DDBJ whole genome shotgun (WGS) entry which is preliminary data.</text>
</comment>
<feature type="region of interest" description="Disordered" evidence="2">
    <location>
        <begin position="831"/>
        <end position="913"/>
    </location>
</feature>
<dbReference type="AlphaFoldDB" id="A0A8H5ZQ65"/>
<feature type="coiled-coil region" evidence="1">
    <location>
        <begin position="1028"/>
        <end position="1055"/>
    </location>
</feature>
<evidence type="ECO:0000313" key="3">
    <source>
        <dbReference type="EMBL" id="KAF5853150.1"/>
    </source>
</evidence>
<sequence length="1065" mass="112868">MGLRLALTRNLVRRNLRKRARSTGMQTPLLLEEVALLMSKTRVSCRQGCIKVAWLVRACMAKVKADFLRFIQTTTTAALDDGSSFLLLHIGRPVGQTYCPSTYCNGGCMAFSVYTATASAQTRCFDTGMPGVLIGLHGHCQNFLTLPRLYGIFSTPFTFPFSFFLHIWVVCAVLPMQRSASLVVFVMAIAYDVPLNAEEQASINVDALVNDSDNEPIRAMPITPLSSHFLEYSRRSTPTIPPGFTAPAVPKTVIEESRARPASRPMSRTASSSITPAVPVVPVTPIRTSTPSKAGKSRQKGDSAEPATPTTTHAATPTTNTQPTTPSKVSVPKETVVFPQTPKEPTPREASRRVKGETETPKTASETRKSMSEAATKDVPKAKGTSKKNQAQVQTTPKKEPPKEPVRTPVAAATPTSSTKRQPPGKLDIVAATKLPKDEGSPAAGPGKADSQTKHARSVSVTAAGSVPPSPAALGTGSPIKRAGPPRTLRVVATPKTEVPPPLSATTAPPLPHIPTVDKLRSRQASIASVNQPGTPASELISDTASITSTSFSRASSPPPVVGKVGTAPVRKKTKSQAKKDRQERKKQIEEEQLEDNKSDVEVVQAPIIGRKKKAKKPSTNSKPVALAAKSQPASPKPATVEDEHAEVPIATAHRVPSAKVSVAATPEPEPEREESKEKREHTAQSIMADLQRTGELIASNLEFFKPLSASLTHTTRNTQMGGAVAPPDLKLHFSEADLETLAKKKPLRLNSQDGKSESRTLITPGGKFFWGLSEELEAKALELEKRIDELKGPGRFHARKQTAHSHGLATQTNDVLPAIATALKEAGKKLNTNGGQQMPRLDVPSGLLGSTNLPLPPVQGQDASVAQAPVSQQQQTPADAGGYLNQYVLPRTDNPPPNQPRPEMAAVGGPPGAGTANMSVNANRFAKAAKAVVEGGAVGSTEIDGMGFMAADKLGGVFVQGLEALVGAGLGYQSTQEVGLDSNGNIMLGQGAGGLDMQGLMNAIETTAGMGGYSGNARRGRGSVLTMEEAEQAMQAARKEHDVLEKKLSALIKKNRKLALGAAK</sequence>
<feature type="compositionally biased region" description="Low complexity" evidence="2">
    <location>
        <begin position="407"/>
        <end position="419"/>
    </location>
</feature>